<feature type="domain" description="Helix-turn-helix" evidence="1">
    <location>
        <begin position="8"/>
        <end position="55"/>
    </location>
</feature>
<protein>
    <submittedName>
        <fullName evidence="2">Excisionase family DNA binding protein</fullName>
    </submittedName>
</protein>
<evidence type="ECO:0000313" key="3">
    <source>
        <dbReference type="Proteomes" id="UP001251524"/>
    </source>
</evidence>
<dbReference type="RefSeq" id="WP_310064417.1">
    <property type="nucleotide sequence ID" value="NZ_JAVDVY010000003.1"/>
</dbReference>
<gene>
    <name evidence="2" type="ORF">J2X06_003392</name>
</gene>
<dbReference type="Proteomes" id="UP001251524">
    <property type="component" value="Unassembled WGS sequence"/>
</dbReference>
<accession>A0ABU1WF40</accession>
<comment type="caution">
    <text evidence="2">The sequence shown here is derived from an EMBL/GenBank/DDBJ whole genome shotgun (WGS) entry which is preliminary data.</text>
</comment>
<proteinExistence type="predicted"/>
<dbReference type="InterPro" id="IPR038148">
    <property type="entry name" value="Tn1545/Tn916_Xis"/>
</dbReference>
<sequence length="65" mass="7329">MNTDKISFTVEEAALATGMNRSRLYQAIGKHQLKTFKAGRRRMVSRKALEEFIAKLERESSKGAA</sequence>
<dbReference type="Gene3D" id="3.90.105.50">
    <property type="match status" value="1"/>
</dbReference>
<evidence type="ECO:0000259" key="1">
    <source>
        <dbReference type="Pfam" id="PF12728"/>
    </source>
</evidence>
<evidence type="ECO:0000313" key="2">
    <source>
        <dbReference type="EMBL" id="MDR7136174.1"/>
    </source>
</evidence>
<name>A0ABU1WF40_9GAMM</name>
<reference evidence="2 3" key="1">
    <citation type="submission" date="2023-07" db="EMBL/GenBank/DDBJ databases">
        <title>Sorghum-associated microbial communities from plants grown in Nebraska, USA.</title>
        <authorList>
            <person name="Schachtman D."/>
        </authorList>
    </citation>
    <scope>NUCLEOTIDE SEQUENCE [LARGE SCALE GENOMIC DNA]</scope>
    <source>
        <strain evidence="2 3">BE198</strain>
    </source>
</reference>
<dbReference type="InterPro" id="IPR010093">
    <property type="entry name" value="SinI_DNA-bd"/>
</dbReference>
<dbReference type="NCBIfam" id="TIGR01764">
    <property type="entry name" value="excise"/>
    <property type="match status" value="1"/>
</dbReference>
<keyword evidence="3" id="KW-1185">Reference proteome</keyword>
<organism evidence="2 3">
    <name type="scientific">Lysobacter niastensis</name>
    <dbReference type="NCBI Taxonomy" id="380629"/>
    <lineage>
        <taxon>Bacteria</taxon>
        <taxon>Pseudomonadati</taxon>
        <taxon>Pseudomonadota</taxon>
        <taxon>Gammaproteobacteria</taxon>
        <taxon>Lysobacterales</taxon>
        <taxon>Lysobacteraceae</taxon>
        <taxon>Lysobacter</taxon>
    </lineage>
</organism>
<dbReference type="Pfam" id="PF12728">
    <property type="entry name" value="HTH_17"/>
    <property type="match status" value="1"/>
</dbReference>
<dbReference type="InterPro" id="IPR041657">
    <property type="entry name" value="HTH_17"/>
</dbReference>
<dbReference type="EMBL" id="JAVDVY010000003">
    <property type="protein sequence ID" value="MDR7136174.1"/>
    <property type="molecule type" value="Genomic_DNA"/>
</dbReference>